<evidence type="ECO:0008006" key="5">
    <source>
        <dbReference type="Google" id="ProtNLM"/>
    </source>
</evidence>
<dbReference type="Pfam" id="PF05960">
    <property type="entry name" value="DUF885"/>
    <property type="match status" value="1"/>
</dbReference>
<feature type="compositionally biased region" description="Low complexity" evidence="1">
    <location>
        <begin position="76"/>
        <end position="104"/>
    </location>
</feature>
<evidence type="ECO:0000256" key="2">
    <source>
        <dbReference type="SAM" id="Phobius"/>
    </source>
</evidence>
<reference evidence="4" key="1">
    <citation type="journal article" date="2017" name="bioRxiv">
        <title>Comparative analysis of the genomes of Stylophora pistillata and Acropora digitifera provides evidence for extensive differences between species of corals.</title>
        <authorList>
            <person name="Voolstra C.R."/>
            <person name="Li Y."/>
            <person name="Liew Y.J."/>
            <person name="Baumgarten S."/>
            <person name="Zoccola D."/>
            <person name="Flot J.-F."/>
            <person name="Tambutte S."/>
            <person name="Allemand D."/>
            <person name="Aranda M."/>
        </authorList>
    </citation>
    <scope>NUCLEOTIDE SEQUENCE [LARGE SCALE GENOMIC DNA]</scope>
</reference>
<dbReference type="EMBL" id="LSMT01000031">
    <property type="protein sequence ID" value="PFX31838.1"/>
    <property type="molecule type" value="Genomic_DNA"/>
</dbReference>
<keyword evidence="4" id="KW-1185">Reference proteome</keyword>
<keyword evidence="2" id="KW-0472">Membrane</keyword>
<accession>A0A2B4STB7</accession>
<evidence type="ECO:0000313" key="3">
    <source>
        <dbReference type="EMBL" id="PFX31838.1"/>
    </source>
</evidence>
<feature type="transmembrane region" description="Helical" evidence="2">
    <location>
        <begin position="28"/>
        <end position="52"/>
    </location>
</feature>
<feature type="region of interest" description="Disordered" evidence="1">
    <location>
        <begin position="57"/>
        <end position="107"/>
    </location>
</feature>
<sequence length="826" mass="93259">MEFSKSNEQMVIPDSEIKFYGGRSKERMISLAIFAVGVILFIVGIVLIAVAAADKNETEKRTGNSSTGKQGESEETTAPLTGATIATTTTTTTTKSPLTATTQAPSGRCDFSEEAQRVGLGEFLSRVKATHYKLHPYDVYWNPDVTKDKVRLEFVAYDPTPSVIKNRTDTALNLLREINNKKINADALQPRERKALAQVKHYLQHIFGQPYDVNYYAGDWMLGPNLFCWQEICYHGYAVHNGLGLYHKPYSVADVELIENKLKTHKAGILQYVANMKMGVRKGMVRSVEECVAGINTIKRQYLNVSRYNATGVLKAWFVKPFLDPDFYSNITEETETAWKKDHPGKNVSESIKEYLVEYVGEPLEQMLRYIEYEHIRHCVPSNVSSGLAGLPLKYVWLDGKENKSQPTDPFLPSGEKLNGSFAYSKIMSYFTTNDMTPMDVHELGKKQLAILYPMIVDVAKRVTRNDDNDTAVAEFKKKLNSSESYFNPEPIPKNESDKEAHKKCGDIEGAKKYCPKRWAALELWMAESRKVMSLLSPKTIPLFHFTGDYATTPICPVDMRPNLNPSSGAQSYQSAGPACTRSAKYNLPFFLENLGPRFSEWSVNAHEARPGHHTQVQGNAEHFRDICGGVIGWLDSVTYYTAFTEGWALYAENPLIAEDTDTYKTEPLQKFGMLKWQVWRALRLIVDTGLHYVGFSRDKALEYFSKYAWDDTDLAKKEVTRYQSDPGQATAYMIGQLQIKSARNYSKTELGDDFSLRDFHYQVLAQGSSPLAYLSDHVKKYVACVKNTARAGCDVILKPPKKAEAKEGVKVGRWEKIPKPIVHHF</sequence>
<dbReference type="PANTHER" id="PTHR33361">
    <property type="entry name" value="GLR0591 PROTEIN"/>
    <property type="match status" value="1"/>
</dbReference>
<dbReference type="InterPro" id="IPR010281">
    <property type="entry name" value="DUF885"/>
</dbReference>
<evidence type="ECO:0000313" key="4">
    <source>
        <dbReference type="Proteomes" id="UP000225706"/>
    </source>
</evidence>
<proteinExistence type="predicted"/>
<protein>
    <recommendedName>
        <fullName evidence="5">DUF885 domain-containing protein</fullName>
    </recommendedName>
</protein>
<dbReference type="PANTHER" id="PTHR33361:SF2">
    <property type="entry name" value="DUF885 DOMAIN-CONTAINING PROTEIN"/>
    <property type="match status" value="1"/>
</dbReference>
<dbReference type="OrthoDB" id="5953722at2759"/>
<name>A0A2B4STB7_STYPI</name>
<dbReference type="Proteomes" id="UP000225706">
    <property type="component" value="Unassembled WGS sequence"/>
</dbReference>
<comment type="caution">
    <text evidence="3">The sequence shown here is derived from an EMBL/GenBank/DDBJ whole genome shotgun (WGS) entry which is preliminary data.</text>
</comment>
<dbReference type="AlphaFoldDB" id="A0A2B4STB7"/>
<keyword evidence="2" id="KW-0812">Transmembrane</keyword>
<organism evidence="3 4">
    <name type="scientific">Stylophora pistillata</name>
    <name type="common">Smooth cauliflower coral</name>
    <dbReference type="NCBI Taxonomy" id="50429"/>
    <lineage>
        <taxon>Eukaryota</taxon>
        <taxon>Metazoa</taxon>
        <taxon>Cnidaria</taxon>
        <taxon>Anthozoa</taxon>
        <taxon>Hexacorallia</taxon>
        <taxon>Scleractinia</taxon>
        <taxon>Astrocoeniina</taxon>
        <taxon>Pocilloporidae</taxon>
        <taxon>Stylophora</taxon>
    </lineage>
</organism>
<evidence type="ECO:0000256" key="1">
    <source>
        <dbReference type="SAM" id="MobiDB-lite"/>
    </source>
</evidence>
<keyword evidence="2" id="KW-1133">Transmembrane helix</keyword>
<gene>
    <name evidence="3" type="ORF">AWC38_SpisGene3394</name>
</gene>